<dbReference type="UniPathway" id="UPA00245"/>
<dbReference type="PROSITE" id="PS01236">
    <property type="entry name" value="PDXT_SNO_1"/>
    <property type="match status" value="1"/>
</dbReference>
<gene>
    <name evidence="10" type="primary">pdxT</name>
    <name evidence="11" type="ORF">RPIT_01230</name>
</gene>
<proteinExistence type="inferred from homology"/>
<dbReference type="EC" id="3.5.1.2" evidence="10"/>
<dbReference type="PIRSF" id="PIRSF005639">
    <property type="entry name" value="Glut_amidoT_SNO"/>
    <property type="match status" value="1"/>
</dbReference>
<dbReference type="InterPro" id="IPR002161">
    <property type="entry name" value="PdxT/SNO"/>
</dbReference>
<keyword evidence="2 10" id="KW-0378">Hydrolase</keyword>
<feature type="binding site" evidence="10">
    <location>
        <begin position="47"/>
        <end position="49"/>
    </location>
    <ligand>
        <name>L-glutamine</name>
        <dbReference type="ChEBI" id="CHEBI:58359"/>
    </ligand>
</feature>
<comment type="pathway">
    <text evidence="10">Cofactor biosynthesis; pyridoxal 5'-phosphate biosynthesis.</text>
</comment>
<dbReference type="SUPFAM" id="SSF52317">
    <property type="entry name" value="Class I glutamine amidotransferase-like"/>
    <property type="match status" value="1"/>
</dbReference>
<dbReference type="GO" id="GO:0008614">
    <property type="term" value="P:pyridoxine metabolic process"/>
    <property type="evidence" value="ECO:0007669"/>
    <property type="project" value="TreeGrafter"/>
</dbReference>
<evidence type="ECO:0000256" key="6">
    <source>
        <dbReference type="ARBA" id="ARBA00047992"/>
    </source>
</evidence>
<evidence type="ECO:0000256" key="7">
    <source>
        <dbReference type="ARBA" id="ARBA00049534"/>
    </source>
</evidence>
<comment type="similarity">
    <text evidence="1 10">Belongs to the glutaminase PdxT/SNO family.</text>
</comment>
<evidence type="ECO:0000313" key="11">
    <source>
        <dbReference type="EMBL" id="AQP43608.1"/>
    </source>
</evidence>
<dbReference type="GO" id="GO:0016740">
    <property type="term" value="F:transferase activity"/>
    <property type="evidence" value="ECO:0007669"/>
    <property type="project" value="UniProtKB-KW"/>
</dbReference>
<dbReference type="AlphaFoldDB" id="A0A1Q2CBX2"/>
<dbReference type="Proteomes" id="UP000188324">
    <property type="component" value="Chromosome"/>
</dbReference>
<dbReference type="PANTHER" id="PTHR31559">
    <property type="entry name" value="PYRIDOXAL 5'-PHOSPHATE SYNTHASE SUBUNIT SNO"/>
    <property type="match status" value="1"/>
</dbReference>
<dbReference type="PROSITE" id="PS51274">
    <property type="entry name" value="GATASE_COBBQ"/>
    <property type="match status" value="1"/>
</dbReference>
<sequence>MVTVGVVALQGAVREHARAVQEVGGRARFVRTPGDLAGLDGLILPGGESTVMARLARGTGLFPAIRAALDRGLPVLGTCAGLILLADDVADPGALEGLETVGGLDVRVRRNAYGSQLASGVVPVTAANRTTFSGVFIRAPRIESVGPGVVVLATRAGEPVAVRQGSVTACAFHPELAEDRRFHEWLLSSTAPV</sequence>
<dbReference type="GO" id="GO:0042823">
    <property type="term" value="P:pyridoxal phosphate biosynthetic process"/>
    <property type="evidence" value="ECO:0007669"/>
    <property type="project" value="UniProtKB-UniRule"/>
</dbReference>
<reference evidence="11 12" key="1">
    <citation type="journal article" date="2016" name="Int. J. Syst. Evol. Microbiol.">
        <title>Tessaracoccus flavus sp. nov., isolated from the drainage system of a lindane-producing factory.</title>
        <authorList>
            <person name="Kumari R."/>
            <person name="Singh P."/>
            <person name="Schumann P."/>
            <person name="Lal R."/>
        </authorList>
    </citation>
    <scope>NUCLEOTIDE SEQUENCE [LARGE SCALE GENOMIC DNA]</scope>
    <source>
        <strain evidence="11 12">RP1T</strain>
    </source>
</reference>
<dbReference type="GO" id="GO:0004359">
    <property type="term" value="F:glutaminase activity"/>
    <property type="evidence" value="ECO:0007669"/>
    <property type="project" value="UniProtKB-UniRule"/>
</dbReference>
<keyword evidence="4 10" id="KW-0315">Glutamine amidotransferase</keyword>
<feature type="active site" description="Nucleophile" evidence="10">
    <location>
        <position position="79"/>
    </location>
</feature>
<comment type="catalytic activity">
    <reaction evidence="7 10">
        <text>L-glutamine + H2O = L-glutamate + NH4(+)</text>
        <dbReference type="Rhea" id="RHEA:15889"/>
        <dbReference type="ChEBI" id="CHEBI:15377"/>
        <dbReference type="ChEBI" id="CHEBI:28938"/>
        <dbReference type="ChEBI" id="CHEBI:29985"/>
        <dbReference type="ChEBI" id="CHEBI:58359"/>
        <dbReference type="EC" id="3.5.1.2"/>
    </reaction>
</comment>
<dbReference type="EMBL" id="CP019605">
    <property type="protein sequence ID" value="AQP43608.1"/>
    <property type="molecule type" value="Genomic_DNA"/>
</dbReference>
<dbReference type="KEGG" id="tfl:RPIT_01230"/>
<dbReference type="Gene3D" id="3.40.50.880">
    <property type="match status" value="1"/>
</dbReference>
<dbReference type="GO" id="GO:1903600">
    <property type="term" value="C:glutaminase complex"/>
    <property type="evidence" value="ECO:0007669"/>
    <property type="project" value="TreeGrafter"/>
</dbReference>
<feature type="binding site" evidence="10">
    <location>
        <begin position="137"/>
        <end position="138"/>
    </location>
    <ligand>
        <name>L-glutamine</name>
        <dbReference type="ChEBI" id="CHEBI:58359"/>
    </ligand>
</feature>
<evidence type="ECO:0000256" key="8">
    <source>
        <dbReference type="ARBA" id="ARBA00054599"/>
    </source>
</evidence>
<accession>A0A1Q2CBX2</accession>
<evidence type="ECO:0000256" key="5">
    <source>
        <dbReference type="ARBA" id="ARBA00023239"/>
    </source>
</evidence>
<dbReference type="PROSITE" id="PS51130">
    <property type="entry name" value="PDXT_SNO_2"/>
    <property type="match status" value="1"/>
</dbReference>
<dbReference type="Pfam" id="PF01174">
    <property type="entry name" value="SNO"/>
    <property type="match status" value="1"/>
</dbReference>
<dbReference type="FunFam" id="3.40.50.880:FF:000010">
    <property type="entry name" value="uncharacterized protein LOC100176842 isoform X2"/>
    <property type="match status" value="1"/>
</dbReference>
<evidence type="ECO:0000256" key="4">
    <source>
        <dbReference type="ARBA" id="ARBA00022962"/>
    </source>
</evidence>
<dbReference type="PANTHER" id="PTHR31559:SF0">
    <property type="entry name" value="PYRIDOXAL 5'-PHOSPHATE SYNTHASE SUBUNIT SNO1-RELATED"/>
    <property type="match status" value="1"/>
</dbReference>
<protein>
    <recommendedName>
        <fullName evidence="10">Pyridoxal 5'-phosphate synthase subunit PdxT</fullName>
        <ecNumber evidence="10">4.3.3.6</ecNumber>
    </recommendedName>
    <alternativeName>
        <fullName evidence="10">Pdx2</fullName>
    </alternativeName>
    <alternativeName>
        <fullName evidence="10">Pyridoxal 5'-phosphate synthase glutaminase subunit</fullName>
        <ecNumber evidence="10">3.5.1.2</ecNumber>
    </alternativeName>
</protein>
<organism evidence="11 12">
    <name type="scientific">Tessaracoccus flavus</name>
    <dbReference type="NCBI Taxonomy" id="1610493"/>
    <lineage>
        <taxon>Bacteria</taxon>
        <taxon>Bacillati</taxon>
        <taxon>Actinomycetota</taxon>
        <taxon>Actinomycetes</taxon>
        <taxon>Propionibacteriales</taxon>
        <taxon>Propionibacteriaceae</taxon>
        <taxon>Tessaracoccus</taxon>
    </lineage>
</organism>
<evidence type="ECO:0000256" key="10">
    <source>
        <dbReference type="HAMAP-Rule" id="MF_01615"/>
    </source>
</evidence>
<dbReference type="InterPro" id="IPR021196">
    <property type="entry name" value="PdxT/SNO_CS"/>
</dbReference>
<dbReference type="PROSITE" id="PS51273">
    <property type="entry name" value="GATASE_TYPE_1"/>
    <property type="match status" value="1"/>
</dbReference>
<dbReference type="NCBIfam" id="TIGR03800">
    <property type="entry name" value="PLP_synth_Pdx2"/>
    <property type="match status" value="1"/>
</dbReference>
<dbReference type="GO" id="GO:0006543">
    <property type="term" value="P:L-glutamine catabolic process"/>
    <property type="evidence" value="ECO:0007669"/>
    <property type="project" value="UniProtKB-UniRule"/>
</dbReference>
<comment type="subunit">
    <text evidence="9 10">In the presence of PdxS, forms a dodecamer of heterodimers. Only shows activity in the heterodimer.</text>
</comment>
<keyword evidence="11" id="KW-0808">Transferase</keyword>
<keyword evidence="5 10" id="KW-0456">Lyase</keyword>
<evidence type="ECO:0000313" key="12">
    <source>
        <dbReference type="Proteomes" id="UP000188324"/>
    </source>
</evidence>
<comment type="function">
    <text evidence="8 10">Catalyzes the hydrolysis of glutamine to glutamate and ammonia as part of the biosynthesis of pyridoxal 5'-phosphate. The resulting ammonia molecule is channeled to the active site of PdxS.</text>
</comment>
<evidence type="ECO:0000256" key="3">
    <source>
        <dbReference type="ARBA" id="ARBA00022898"/>
    </source>
</evidence>
<feature type="active site" description="Charge relay system" evidence="10">
    <location>
        <position position="173"/>
    </location>
</feature>
<feature type="active site" description="Charge relay system" evidence="10">
    <location>
        <position position="175"/>
    </location>
</feature>
<evidence type="ECO:0000256" key="9">
    <source>
        <dbReference type="ARBA" id="ARBA00064749"/>
    </source>
</evidence>
<dbReference type="OrthoDB" id="9810320at2"/>
<dbReference type="RefSeq" id="WP_077339766.1">
    <property type="nucleotide sequence ID" value="NZ_CP019605.1"/>
</dbReference>
<feature type="binding site" evidence="10">
    <location>
        <position position="110"/>
    </location>
    <ligand>
        <name>L-glutamine</name>
        <dbReference type="ChEBI" id="CHEBI:58359"/>
    </ligand>
</feature>
<dbReference type="EC" id="4.3.3.6" evidence="10"/>
<dbReference type="GO" id="GO:0005829">
    <property type="term" value="C:cytosol"/>
    <property type="evidence" value="ECO:0007669"/>
    <property type="project" value="TreeGrafter"/>
</dbReference>
<evidence type="ECO:0000256" key="1">
    <source>
        <dbReference type="ARBA" id="ARBA00008345"/>
    </source>
</evidence>
<dbReference type="InterPro" id="IPR029062">
    <property type="entry name" value="Class_I_gatase-like"/>
</dbReference>
<name>A0A1Q2CBX2_9ACTN</name>
<dbReference type="STRING" id="1610493.RPIT_01230"/>
<comment type="catalytic activity">
    <reaction evidence="6 10">
        <text>aldehydo-D-ribose 5-phosphate + D-glyceraldehyde 3-phosphate + L-glutamine = pyridoxal 5'-phosphate + L-glutamate + phosphate + 3 H2O + H(+)</text>
        <dbReference type="Rhea" id="RHEA:31507"/>
        <dbReference type="ChEBI" id="CHEBI:15377"/>
        <dbReference type="ChEBI" id="CHEBI:15378"/>
        <dbReference type="ChEBI" id="CHEBI:29985"/>
        <dbReference type="ChEBI" id="CHEBI:43474"/>
        <dbReference type="ChEBI" id="CHEBI:58273"/>
        <dbReference type="ChEBI" id="CHEBI:58359"/>
        <dbReference type="ChEBI" id="CHEBI:59776"/>
        <dbReference type="ChEBI" id="CHEBI:597326"/>
        <dbReference type="EC" id="4.3.3.6"/>
    </reaction>
</comment>
<keyword evidence="12" id="KW-1185">Reference proteome</keyword>
<dbReference type="CDD" id="cd01749">
    <property type="entry name" value="GATase1_PB"/>
    <property type="match status" value="1"/>
</dbReference>
<evidence type="ECO:0000256" key="2">
    <source>
        <dbReference type="ARBA" id="ARBA00022801"/>
    </source>
</evidence>
<dbReference type="HAMAP" id="MF_01615">
    <property type="entry name" value="PdxT"/>
    <property type="match status" value="1"/>
</dbReference>
<dbReference type="GO" id="GO:0036381">
    <property type="term" value="F:pyridoxal 5'-phosphate synthase (glutamine hydrolysing) activity"/>
    <property type="evidence" value="ECO:0007669"/>
    <property type="project" value="UniProtKB-UniRule"/>
</dbReference>
<keyword evidence="3 10" id="KW-0663">Pyridoxal phosphate</keyword>